<sequence length="119" mass="13631">MDEAQIDEVLRMLPYASREDLSQEGIVTREEGVEERCGLPRDESPPPYPLTTSRVTAASNFACELPSPPKKRKFVFRRIDKATTQKRNDFYSDSSDVELDDIDTGHDIKLNQTMHLVHH</sequence>
<dbReference type="Proteomes" id="UP001209878">
    <property type="component" value="Unassembled WGS sequence"/>
</dbReference>
<comment type="caution">
    <text evidence="1">The sequence shown here is derived from an EMBL/GenBank/DDBJ whole genome shotgun (WGS) entry which is preliminary data.</text>
</comment>
<evidence type="ECO:0000313" key="2">
    <source>
        <dbReference type="Proteomes" id="UP001209878"/>
    </source>
</evidence>
<proteinExistence type="predicted"/>
<dbReference type="EMBL" id="JAODUO010000556">
    <property type="protein sequence ID" value="KAK2178179.1"/>
    <property type="molecule type" value="Genomic_DNA"/>
</dbReference>
<organism evidence="1 2">
    <name type="scientific">Ridgeia piscesae</name>
    <name type="common">Tubeworm</name>
    <dbReference type="NCBI Taxonomy" id="27915"/>
    <lineage>
        <taxon>Eukaryota</taxon>
        <taxon>Metazoa</taxon>
        <taxon>Spiralia</taxon>
        <taxon>Lophotrochozoa</taxon>
        <taxon>Annelida</taxon>
        <taxon>Polychaeta</taxon>
        <taxon>Sedentaria</taxon>
        <taxon>Canalipalpata</taxon>
        <taxon>Sabellida</taxon>
        <taxon>Siboglinidae</taxon>
        <taxon>Ridgeia</taxon>
    </lineage>
</organism>
<dbReference type="AlphaFoldDB" id="A0AAD9NSV5"/>
<evidence type="ECO:0000313" key="1">
    <source>
        <dbReference type="EMBL" id="KAK2178179.1"/>
    </source>
</evidence>
<accession>A0AAD9NSV5</accession>
<keyword evidence="2" id="KW-1185">Reference proteome</keyword>
<reference evidence="1" key="1">
    <citation type="journal article" date="2023" name="Mol. Biol. Evol.">
        <title>Third-Generation Sequencing Reveals the Adaptive Role of the Epigenome in Three Deep-Sea Polychaetes.</title>
        <authorList>
            <person name="Perez M."/>
            <person name="Aroh O."/>
            <person name="Sun Y."/>
            <person name="Lan Y."/>
            <person name="Juniper S.K."/>
            <person name="Young C.R."/>
            <person name="Angers B."/>
            <person name="Qian P.Y."/>
        </authorList>
    </citation>
    <scope>NUCLEOTIDE SEQUENCE</scope>
    <source>
        <strain evidence="1">R07B-5</strain>
    </source>
</reference>
<gene>
    <name evidence="1" type="ORF">NP493_556g00024</name>
</gene>
<name>A0AAD9NSV5_RIDPI</name>
<protein>
    <submittedName>
        <fullName evidence="1">Uncharacterized protein</fullName>
    </submittedName>
</protein>